<accession>A0A9X1ZQT9</accession>
<evidence type="ECO:0000313" key="3">
    <source>
        <dbReference type="Proteomes" id="UP001139293"/>
    </source>
</evidence>
<comment type="caution">
    <text evidence="2">The sequence shown here is derived from an EMBL/GenBank/DDBJ whole genome shotgun (WGS) entry which is preliminary data.</text>
</comment>
<dbReference type="RefSeq" id="WP_248951358.1">
    <property type="nucleotide sequence ID" value="NZ_JAKILB010000013.1"/>
</dbReference>
<keyword evidence="3" id="KW-1185">Reference proteome</keyword>
<dbReference type="EMBL" id="JAKILB010000013">
    <property type="protein sequence ID" value="MCL1140331.1"/>
    <property type="molecule type" value="Genomic_DNA"/>
</dbReference>
<keyword evidence="1" id="KW-0732">Signal</keyword>
<feature type="chain" id="PRO_5040742217" evidence="1">
    <location>
        <begin position="23"/>
        <end position="398"/>
    </location>
</feature>
<feature type="signal peptide" evidence="1">
    <location>
        <begin position="1"/>
        <end position="22"/>
    </location>
</feature>
<dbReference type="AlphaFoldDB" id="A0A9X1ZQT9"/>
<evidence type="ECO:0000256" key="1">
    <source>
        <dbReference type="SAM" id="SignalP"/>
    </source>
</evidence>
<protein>
    <submittedName>
        <fullName evidence="2">Conjugal transfer protein TraF</fullName>
    </submittedName>
</protein>
<proteinExistence type="predicted"/>
<organism evidence="2 3">
    <name type="scientific">Shewanella pneumatophori</name>
    <dbReference type="NCBI Taxonomy" id="314092"/>
    <lineage>
        <taxon>Bacteria</taxon>
        <taxon>Pseudomonadati</taxon>
        <taxon>Pseudomonadota</taxon>
        <taxon>Gammaproteobacteria</taxon>
        <taxon>Alteromonadales</taxon>
        <taxon>Shewanellaceae</taxon>
        <taxon>Shewanella</taxon>
    </lineage>
</organism>
<dbReference type="Proteomes" id="UP001139293">
    <property type="component" value="Unassembled WGS sequence"/>
</dbReference>
<dbReference type="InterPro" id="IPR032811">
    <property type="entry name" value="Put_conjugal_transfer"/>
</dbReference>
<dbReference type="Gene3D" id="2.40.160.60">
    <property type="entry name" value="Outer membrane protein transport protein (OMPP1/FadL/TodX)"/>
    <property type="match status" value="1"/>
</dbReference>
<gene>
    <name evidence="2" type="primary">traF</name>
    <name evidence="2" type="ORF">L2740_17500</name>
</gene>
<dbReference type="Pfam" id="PF13729">
    <property type="entry name" value="TraF_2"/>
    <property type="match status" value="1"/>
</dbReference>
<name>A0A9X1ZQT9_9GAMM</name>
<evidence type="ECO:0000313" key="2">
    <source>
        <dbReference type="EMBL" id="MCL1140331.1"/>
    </source>
</evidence>
<sequence>MARKYLLAPTLIATLVSANSYAAVQSFDARSFAMGGIGASTADYLTATFHNPALTARYGEDDDVGVLIPSIGAQVDDSEEIIDKTEDFSDIYDRFSAITSPTEQDAQLVIDALEELQSNRANVQANVSLAVAIPNEYVSVNMFIKAYADAFIFADIAEDDLNTDKLIENGSLTSQALTMGVVIAEAGVSFAKSYKSSHGTFYYGITPKYQQVTTINYVTDIENYEFDDWDDDKYQTEESNINLDIGFAYHMNNGFAFGLVGKNLVKNSYETSATKGINGEYVINPTYIASASYNHRLFTVGVDVDLNEAEGYDSIAGTLNAVDTKADNKQMAGIGVEFNAFDWAQLRAGYQTDLSDNLADQFTAGLGLSPFDTFHIDLSASYASDNELGAVIQTSFTF</sequence>
<reference evidence="2" key="1">
    <citation type="submission" date="2022-01" db="EMBL/GenBank/DDBJ databases">
        <title>Whole genome-based taxonomy of the Shewanellaceae.</title>
        <authorList>
            <person name="Martin-Rodriguez A.J."/>
        </authorList>
    </citation>
    <scope>NUCLEOTIDE SEQUENCE</scope>
    <source>
        <strain evidence="2">KCTC 23973</strain>
    </source>
</reference>